<keyword evidence="2" id="KW-0732">Signal</keyword>
<feature type="transmembrane region" description="Helical" evidence="1">
    <location>
        <begin position="346"/>
        <end position="364"/>
    </location>
</feature>
<evidence type="ECO:0000256" key="2">
    <source>
        <dbReference type="SAM" id="SignalP"/>
    </source>
</evidence>
<accession>H5SRQ5</accession>
<protein>
    <submittedName>
        <fullName evidence="3">Uncharacterized protein</fullName>
    </submittedName>
</protein>
<keyword evidence="1" id="KW-0472">Membrane</keyword>
<keyword evidence="1" id="KW-1133">Transmembrane helix</keyword>
<reference evidence="3" key="1">
    <citation type="journal article" date="2005" name="Environ. Microbiol.">
        <title>Genetic and functional properties of uncultivated thermophilic crenarchaeotes from a subsurface gold mine as revealed by analysis of genome fragments.</title>
        <authorList>
            <person name="Nunoura T."/>
            <person name="Hirayama H."/>
            <person name="Takami H."/>
            <person name="Oida H."/>
            <person name="Nishi S."/>
            <person name="Shimamura S."/>
            <person name="Suzuki Y."/>
            <person name="Inagaki F."/>
            <person name="Takai K."/>
            <person name="Nealson K.H."/>
            <person name="Horikoshi K."/>
        </authorList>
    </citation>
    <scope>NUCLEOTIDE SEQUENCE</scope>
</reference>
<dbReference type="InterPro" id="IPR029062">
    <property type="entry name" value="Class_I_gatase-like"/>
</dbReference>
<feature type="signal peptide" evidence="2">
    <location>
        <begin position="1"/>
        <end position="21"/>
    </location>
</feature>
<dbReference type="SUPFAM" id="SSF52317">
    <property type="entry name" value="Class I glutamine amidotransferase-like"/>
    <property type="match status" value="1"/>
</dbReference>
<proteinExistence type="predicted"/>
<evidence type="ECO:0000313" key="3">
    <source>
        <dbReference type="EMBL" id="BAL58772.1"/>
    </source>
</evidence>
<feature type="transmembrane region" description="Helical" evidence="1">
    <location>
        <begin position="321"/>
        <end position="339"/>
    </location>
</feature>
<organism evidence="3">
    <name type="scientific">Acetithermum autotrophicum</name>
    <dbReference type="NCBI Taxonomy" id="1446466"/>
    <lineage>
        <taxon>Bacteria</taxon>
        <taxon>Candidatus Bipolaricaulota</taxon>
        <taxon>Candidatus Acetithermum</taxon>
    </lineage>
</organism>
<sequence>MRHTVLAGLVTLALTATSVLAQPQIEGVELGFNGRFLPGALTPITLSLRHSGPAQNFSLEISQEVRDFAERSFSEYMRLPLSLAPGARKTISFDFLIRSVGTPVRIALLTEDREITHTEIDLRERWSETPLTLGLGTSPVPSLELIDPAKLPKRWTSYEGVSRVLWGRLDPARLSAEQRLALLGWLLRGGELVILAGENWYEQSSDASLAVETSASGWWAHLVPITNGRVVRREFNGQEVSWLEGDLRSGARVIVSAAGRPLVWERPVGSGRVLLVALATLPDAVKLPERSPDELKAPAEGDHLIIRALGAQVIPFPAREIIGGLLIAFVIGVAVSGMLATRWRKVSGGIALAAIALAFALFQYQHSPEFSSEKYSVHLGVLRIWSGEPIAWEQDWYGVFSRRPHDELLSVTADSVRAVKPAQWAAARPASDIIVEMVSPQMRALRFHSERDSVRFFAAERMTERVVQFTVNRAVSPPQIHVYNQSSASLRDVVVRIGDDLYKLGSIAPQTGLIGPVSKLDRISKAEWLNSLPEGRRMLWHQWGTESVSPTLIGWFEDGSVWVKTEREARTVVRLVIAQGD</sequence>
<name>H5SRQ5_ACEAU</name>
<gene>
    <name evidence="3" type="ORF">HGMM_OP2C320</name>
</gene>
<reference evidence="3" key="2">
    <citation type="journal article" date="2012" name="PLoS ONE">
        <title>A Deeply Branching Thermophilic Bacterium with an Ancient Acetyl-CoA Pathway Dominates a Subsurface Ecosystem.</title>
        <authorList>
            <person name="Takami H."/>
            <person name="Noguchi H."/>
            <person name="Takaki Y."/>
            <person name="Uchiyama I."/>
            <person name="Toyoda A."/>
            <person name="Nishi S."/>
            <person name="Chee G.-J."/>
            <person name="Arai W."/>
            <person name="Nunoura T."/>
            <person name="Itoh T."/>
            <person name="Hattori M."/>
            <person name="Takai K."/>
        </authorList>
    </citation>
    <scope>NUCLEOTIDE SEQUENCE</scope>
</reference>
<dbReference type="AlphaFoldDB" id="H5SRQ5"/>
<keyword evidence="1" id="KW-0812">Transmembrane</keyword>
<dbReference type="EMBL" id="AP011801">
    <property type="protein sequence ID" value="BAL58772.1"/>
    <property type="molecule type" value="Genomic_DNA"/>
</dbReference>
<evidence type="ECO:0000256" key="1">
    <source>
        <dbReference type="SAM" id="Phobius"/>
    </source>
</evidence>
<feature type="chain" id="PRO_5003597800" evidence="2">
    <location>
        <begin position="22"/>
        <end position="581"/>
    </location>
</feature>